<keyword evidence="1" id="KW-1185">Reference proteome</keyword>
<dbReference type="RefSeq" id="XP_022089948.1">
    <property type="nucleotide sequence ID" value="XM_022234256.1"/>
</dbReference>
<protein>
    <submittedName>
        <fullName evidence="2">Uncharacterized protein LOC110978919</fullName>
    </submittedName>
</protein>
<dbReference type="OMA" id="MPGFKYR"/>
<reference evidence="2" key="1">
    <citation type="submission" date="2025-08" db="UniProtKB">
        <authorList>
            <consortium name="RefSeq"/>
        </authorList>
    </citation>
    <scope>IDENTIFICATION</scope>
</reference>
<dbReference type="KEGG" id="aplc:110978919"/>
<proteinExistence type="predicted"/>
<evidence type="ECO:0000313" key="1">
    <source>
        <dbReference type="Proteomes" id="UP000694845"/>
    </source>
</evidence>
<dbReference type="OrthoDB" id="5953973at2759"/>
<organism evidence="1 2">
    <name type="scientific">Acanthaster planci</name>
    <name type="common">Crown-of-thorns starfish</name>
    <dbReference type="NCBI Taxonomy" id="133434"/>
    <lineage>
        <taxon>Eukaryota</taxon>
        <taxon>Metazoa</taxon>
        <taxon>Echinodermata</taxon>
        <taxon>Eleutherozoa</taxon>
        <taxon>Asterozoa</taxon>
        <taxon>Asteroidea</taxon>
        <taxon>Valvatacea</taxon>
        <taxon>Valvatida</taxon>
        <taxon>Acanthasteridae</taxon>
        <taxon>Acanthaster</taxon>
    </lineage>
</organism>
<accession>A0A8B7Y9N3</accession>
<dbReference type="AlphaFoldDB" id="A0A8B7Y9N3"/>
<gene>
    <name evidence="2" type="primary">LOC110978919</name>
</gene>
<name>A0A8B7Y9N3_ACAPL</name>
<evidence type="ECO:0000313" key="2">
    <source>
        <dbReference type="RefSeq" id="XP_022089948.1"/>
    </source>
</evidence>
<dbReference type="GeneID" id="110978919"/>
<sequence>MTEVDVPFYGSHLKVQHLHQFDNMPDEDEVRSIAGPFITGPNDDDADLEGEIARCQGLDLEGLFGGTIPKIPDAFYAKNDGLKADEASFPDCSSSGKAESTQEVVHVQGNGVPVSYEVRGLQQHEMPVIGTHIDPRIMPGFKYRVRILGNEATEVTPAAPRYQFRGEALHLLRVGQGYGKRLTFTADSLNENTNYFWSDSIPTGYGFAIVAVHAGDELVMTDLARRPIGNGTVEEASPCQVELGTETLVDQDAARNRETIVKRVSVIMKVRLRYTCERHGIRSIRADETVIVRGVARVIKQAGHNKAYTKCIEELELPHLGECLLYLR</sequence>
<dbReference type="Proteomes" id="UP000694845">
    <property type="component" value="Unplaced"/>
</dbReference>